<dbReference type="InterPro" id="IPR018232">
    <property type="entry name" value="Glyco_hydro_37_CS"/>
</dbReference>
<protein>
    <submittedName>
        <fullName evidence="3">Trehalase</fullName>
    </submittedName>
</protein>
<reference evidence="3 4" key="1">
    <citation type="submission" date="2017-11" db="EMBL/GenBank/DDBJ databases">
        <title>Infants hospitalized years apart are colonized by the same room-sourced microbial strains.</title>
        <authorList>
            <person name="Brooks B."/>
            <person name="Olm M.R."/>
            <person name="Firek B.A."/>
            <person name="Baker R."/>
            <person name="Thomas B.C."/>
            <person name="Morowitz M.J."/>
            <person name="Banfield J.F."/>
        </authorList>
    </citation>
    <scope>NUCLEOTIDE SEQUENCE [LARGE SCALE GENOMIC DNA]</scope>
    <source>
        <strain evidence="3">S2_009_000_R2_76</strain>
    </source>
</reference>
<dbReference type="GO" id="GO:0004555">
    <property type="term" value="F:alpha,alpha-trehalase activity"/>
    <property type="evidence" value="ECO:0007669"/>
    <property type="project" value="InterPro"/>
</dbReference>
<name>A0A2W5F1Y0_9SPHI</name>
<dbReference type="GO" id="GO:0005993">
    <property type="term" value="P:trehalose catabolic process"/>
    <property type="evidence" value="ECO:0007669"/>
    <property type="project" value="TreeGrafter"/>
</dbReference>
<dbReference type="PROSITE" id="PS00928">
    <property type="entry name" value="TREHALASE_2"/>
    <property type="match status" value="1"/>
</dbReference>
<dbReference type="PANTHER" id="PTHR23403">
    <property type="entry name" value="TREHALASE"/>
    <property type="match status" value="1"/>
</dbReference>
<sequence length="312" mass="35884">SLLAEKKGEQTIVKYLPQLQKEYDYWMDKRSGTSHKVVFSDGTILNRYWDQKATPREESFYEDSSLAIGKHDIAGLYRNLRSGAESGWDFSSRWFSNGKSLASINTTDIIPVDLNCLLYHLEKTLEKGYSISDRLKKSIAFSQMAKRRKRAIEKYLYNKKDGWYYDYVISKRGRSSEKTIAGITPFFFKIPHIGKVKRAADIVEKDFLKFGGVVTTLRISGQQWDAPNGWAPLQWITIMGLRNYKEDDLAKEIAKRWITLNTNVFENTGKLMEKYNVVDANLKAGGGEYPSQDGFGWTNGVLLKLIKMYKTE</sequence>
<evidence type="ECO:0000313" key="3">
    <source>
        <dbReference type="EMBL" id="PZP47817.1"/>
    </source>
</evidence>
<dbReference type="AlphaFoldDB" id="A0A2W5F1Y0"/>
<keyword evidence="1" id="KW-0378">Hydrolase</keyword>
<proteinExistence type="predicted"/>
<dbReference type="InterPro" id="IPR001661">
    <property type="entry name" value="Glyco_hydro_37"/>
</dbReference>
<feature type="non-terminal residue" evidence="3">
    <location>
        <position position="1"/>
    </location>
</feature>
<dbReference type="PRINTS" id="PR00744">
    <property type="entry name" value="GLHYDRLASE37"/>
</dbReference>
<accession>A0A2W5F1Y0</accession>
<dbReference type="InterPro" id="IPR012341">
    <property type="entry name" value="6hp_glycosidase-like_sf"/>
</dbReference>
<organism evidence="3 4">
    <name type="scientific">Pseudopedobacter saltans</name>
    <dbReference type="NCBI Taxonomy" id="151895"/>
    <lineage>
        <taxon>Bacteria</taxon>
        <taxon>Pseudomonadati</taxon>
        <taxon>Bacteroidota</taxon>
        <taxon>Sphingobacteriia</taxon>
        <taxon>Sphingobacteriales</taxon>
        <taxon>Sphingobacteriaceae</taxon>
        <taxon>Pseudopedobacter</taxon>
    </lineage>
</organism>
<dbReference type="Gene3D" id="1.50.10.10">
    <property type="match status" value="1"/>
</dbReference>
<comment type="caution">
    <text evidence="3">The sequence shown here is derived from an EMBL/GenBank/DDBJ whole genome shotgun (WGS) entry which is preliminary data.</text>
</comment>
<dbReference type="Proteomes" id="UP000249645">
    <property type="component" value="Unassembled WGS sequence"/>
</dbReference>
<evidence type="ECO:0000256" key="1">
    <source>
        <dbReference type="ARBA" id="ARBA00022801"/>
    </source>
</evidence>
<dbReference type="PANTHER" id="PTHR23403:SF1">
    <property type="entry name" value="TREHALASE"/>
    <property type="match status" value="1"/>
</dbReference>
<dbReference type="SUPFAM" id="SSF48208">
    <property type="entry name" value="Six-hairpin glycosidases"/>
    <property type="match status" value="1"/>
</dbReference>
<gene>
    <name evidence="3" type="ORF">DI598_10615</name>
</gene>
<dbReference type="EMBL" id="QFOI01000180">
    <property type="protein sequence ID" value="PZP47817.1"/>
    <property type="molecule type" value="Genomic_DNA"/>
</dbReference>
<evidence type="ECO:0000313" key="4">
    <source>
        <dbReference type="Proteomes" id="UP000249645"/>
    </source>
</evidence>
<dbReference type="InterPro" id="IPR008928">
    <property type="entry name" value="6-hairpin_glycosidase_sf"/>
</dbReference>
<dbReference type="Pfam" id="PF01204">
    <property type="entry name" value="Trehalase"/>
    <property type="match status" value="1"/>
</dbReference>
<evidence type="ECO:0000256" key="2">
    <source>
        <dbReference type="ARBA" id="ARBA00023295"/>
    </source>
</evidence>
<keyword evidence="2" id="KW-0326">Glycosidase</keyword>